<reference evidence="2" key="1">
    <citation type="submission" date="2023-07" db="EMBL/GenBank/DDBJ databases">
        <title>Genome sequence of Stenotrophomonas sp. Alg010 isolated from Sargassum waste.</title>
        <authorList>
            <person name="Mohapatra"/>
            <person name="B.R."/>
        </authorList>
    </citation>
    <scope>NUCLEOTIDE SEQUENCE [LARGE SCALE GENOMIC DNA]</scope>
    <source>
        <strain evidence="2">Alg010</strain>
    </source>
</reference>
<dbReference type="EMBL" id="BTRJ01000059">
    <property type="protein sequence ID" value="GMR29562.1"/>
    <property type="molecule type" value="Genomic_DNA"/>
</dbReference>
<evidence type="ECO:0000313" key="2">
    <source>
        <dbReference type="Proteomes" id="UP001306668"/>
    </source>
</evidence>
<comment type="caution">
    <text evidence="1">The sequence shown here is derived from an EMBL/GenBank/DDBJ whole genome shotgun (WGS) entry which is preliminary data.</text>
</comment>
<proteinExistence type="predicted"/>
<gene>
    <name evidence="1" type="ORF">STENOSP10_37840</name>
</gene>
<name>A0ABQ6QH81_9GAMM</name>
<protein>
    <submittedName>
        <fullName evidence="1">Uncharacterized protein</fullName>
    </submittedName>
</protein>
<organism evidence="1 2">
    <name type="scientific">Stenotrophomonas sepilia</name>
    <dbReference type="NCBI Taxonomy" id="2860290"/>
    <lineage>
        <taxon>Bacteria</taxon>
        <taxon>Pseudomonadati</taxon>
        <taxon>Pseudomonadota</taxon>
        <taxon>Gammaproteobacteria</taxon>
        <taxon>Lysobacterales</taxon>
        <taxon>Lysobacteraceae</taxon>
        <taxon>Stenotrophomonas</taxon>
        <taxon>Stenotrophomonas maltophilia group</taxon>
    </lineage>
</organism>
<dbReference type="Proteomes" id="UP001306668">
    <property type="component" value="Unassembled WGS sequence"/>
</dbReference>
<evidence type="ECO:0000313" key="1">
    <source>
        <dbReference type="EMBL" id="GMR29562.1"/>
    </source>
</evidence>
<keyword evidence="2" id="KW-1185">Reference proteome</keyword>
<accession>A0ABQ6QH81</accession>
<sequence length="56" mass="6429">MITLEDHSLSLRSKIFFRDATDIGKIATEIFDSGPKLGLILRESTLDLYQTFRIEL</sequence>